<gene>
    <name evidence="13" type="ORF">PGUG_00344</name>
</gene>
<dbReference type="eggNOG" id="KOG0802">
    <property type="taxonomic scope" value="Eukaryota"/>
</dbReference>
<dbReference type="Pfam" id="PF13639">
    <property type="entry name" value="zf-RING_2"/>
    <property type="match status" value="1"/>
</dbReference>
<dbReference type="PANTHER" id="PTHR22763:SF183">
    <property type="entry name" value="RING-TYPE DOMAIN-CONTAINING PROTEIN"/>
    <property type="match status" value="1"/>
</dbReference>
<evidence type="ECO:0000256" key="1">
    <source>
        <dbReference type="ARBA" id="ARBA00004127"/>
    </source>
</evidence>
<feature type="domain" description="RING-type" evidence="12">
    <location>
        <begin position="328"/>
        <end position="367"/>
    </location>
</feature>
<dbReference type="KEGG" id="pgu:PGUG_00344"/>
<organism evidence="13 14">
    <name type="scientific">Meyerozyma guilliermondii (strain ATCC 6260 / CBS 566 / DSM 6381 / JCM 1539 / NBRC 10279 / NRRL Y-324)</name>
    <name type="common">Yeast</name>
    <name type="synonym">Candida guilliermondii</name>
    <dbReference type="NCBI Taxonomy" id="294746"/>
    <lineage>
        <taxon>Eukaryota</taxon>
        <taxon>Fungi</taxon>
        <taxon>Dikarya</taxon>
        <taxon>Ascomycota</taxon>
        <taxon>Saccharomycotina</taxon>
        <taxon>Pichiomycetes</taxon>
        <taxon>Debaryomycetaceae</taxon>
        <taxon>Meyerozyma</taxon>
    </lineage>
</organism>
<reference evidence="13 14" key="1">
    <citation type="journal article" date="2009" name="Nature">
        <title>Evolution of pathogenicity and sexual reproduction in eight Candida genomes.</title>
        <authorList>
            <person name="Butler G."/>
            <person name="Rasmussen M.D."/>
            <person name="Lin M.F."/>
            <person name="Santos M.A."/>
            <person name="Sakthikumar S."/>
            <person name="Munro C.A."/>
            <person name="Rheinbay E."/>
            <person name="Grabherr M."/>
            <person name="Forche A."/>
            <person name="Reedy J.L."/>
            <person name="Agrafioti I."/>
            <person name="Arnaud M.B."/>
            <person name="Bates S."/>
            <person name="Brown A.J."/>
            <person name="Brunke S."/>
            <person name="Costanzo M.C."/>
            <person name="Fitzpatrick D.A."/>
            <person name="de Groot P.W."/>
            <person name="Harris D."/>
            <person name="Hoyer L.L."/>
            <person name="Hube B."/>
            <person name="Klis F.M."/>
            <person name="Kodira C."/>
            <person name="Lennard N."/>
            <person name="Logue M.E."/>
            <person name="Martin R."/>
            <person name="Neiman A.M."/>
            <person name="Nikolaou E."/>
            <person name="Quail M.A."/>
            <person name="Quinn J."/>
            <person name="Santos M.C."/>
            <person name="Schmitzberger F.F."/>
            <person name="Sherlock G."/>
            <person name="Shah P."/>
            <person name="Silverstein K.A."/>
            <person name="Skrzypek M.S."/>
            <person name="Soll D."/>
            <person name="Staggs R."/>
            <person name="Stansfield I."/>
            <person name="Stumpf M.P."/>
            <person name="Sudbery P.E."/>
            <person name="Srikantha T."/>
            <person name="Zeng Q."/>
            <person name="Berman J."/>
            <person name="Berriman M."/>
            <person name="Heitman J."/>
            <person name="Gow N.A."/>
            <person name="Lorenz M.C."/>
            <person name="Birren B.W."/>
            <person name="Kellis M."/>
            <person name="Cuomo C.A."/>
        </authorList>
    </citation>
    <scope>NUCLEOTIDE SEQUENCE [LARGE SCALE GENOMIC DNA]</scope>
    <source>
        <strain evidence="14">ATCC 6260 / CBS 566 / DSM 6381 / JCM 1539 / NBRC 10279 / NRRL Y-324</strain>
    </source>
</reference>
<keyword evidence="14" id="KW-1185">Reference proteome</keyword>
<dbReference type="OrthoDB" id="8062037at2759"/>
<dbReference type="STRING" id="294746.A5DAN9"/>
<keyword evidence="5" id="KW-0479">Metal-binding</keyword>
<comment type="subcellular location">
    <subcellularLocation>
        <location evidence="1">Endomembrane system</location>
        <topology evidence="1">Multi-pass membrane protein</topology>
    </subcellularLocation>
</comment>
<evidence type="ECO:0000256" key="2">
    <source>
        <dbReference type="ARBA" id="ARBA00004906"/>
    </source>
</evidence>
<dbReference type="AlphaFoldDB" id="A5DAN9"/>
<keyword evidence="4 11" id="KW-0812">Transmembrane</keyword>
<dbReference type="GeneID" id="5129208"/>
<dbReference type="Gene3D" id="3.30.40.10">
    <property type="entry name" value="Zinc/RING finger domain, C3HC4 (zinc finger)"/>
    <property type="match status" value="1"/>
</dbReference>
<feature type="transmembrane region" description="Helical" evidence="11">
    <location>
        <begin position="134"/>
        <end position="153"/>
    </location>
</feature>
<keyword evidence="3" id="KW-0808">Transferase</keyword>
<dbReference type="GO" id="GO:0008270">
    <property type="term" value="F:zinc ion binding"/>
    <property type="evidence" value="ECO:0007669"/>
    <property type="project" value="UniProtKB-KW"/>
</dbReference>
<protein>
    <recommendedName>
        <fullName evidence="12">RING-type domain-containing protein</fullName>
    </recommendedName>
</protein>
<dbReference type="PROSITE" id="PS50089">
    <property type="entry name" value="ZF_RING_2"/>
    <property type="match status" value="1"/>
</dbReference>
<dbReference type="GO" id="GO:0061630">
    <property type="term" value="F:ubiquitin protein ligase activity"/>
    <property type="evidence" value="ECO:0007669"/>
    <property type="project" value="TreeGrafter"/>
</dbReference>
<feature type="transmembrane region" description="Helical" evidence="11">
    <location>
        <begin position="213"/>
        <end position="234"/>
    </location>
</feature>
<dbReference type="GO" id="GO:0043161">
    <property type="term" value="P:proteasome-mediated ubiquitin-dependent protein catabolic process"/>
    <property type="evidence" value="ECO:0007669"/>
    <property type="project" value="TreeGrafter"/>
</dbReference>
<dbReference type="InterPro" id="IPR013083">
    <property type="entry name" value="Znf_RING/FYVE/PHD"/>
</dbReference>
<dbReference type="SUPFAM" id="SSF57850">
    <property type="entry name" value="RING/U-box"/>
    <property type="match status" value="1"/>
</dbReference>
<name>A5DAN9_PICGU</name>
<keyword evidence="7" id="KW-0862">Zinc</keyword>
<evidence type="ECO:0000259" key="12">
    <source>
        <dbReference type="PROSITE" id="PS50089"/>
    </source>
</evidence>
<evidence type="ECO:0000256" key="3">
    <source>
        <dbReference type="ARBA" id="ARBA00022679"/>
    </source>
</evidence>
<evidence type="ECO:0000256" key="9">
    <source>
        <dbReference type="ARBA" id="ARBA00023136"/>
    </source>
</evidence>
<evidence type="ECO:0000256" key="11">
    <source>
        <dbReference type="SAM" id="Phobius"/>
    </source>
</evidence>
<keyword evidence="6 10" id="KW-0863">Zinc-finger</keyword>
<feature type="transmembrane region" description="Helical" evidence="11">
    <location>
        <begin position="105"/>
        <end position="122"/>
    </location>
</feature>
<evidence type="ECO:0000313" key="14">
    <source>
        <dbReference type="Proteomes" id="UP000001997"/>
    </source>
</evidence>
<accession>A5DAN9</accession>
<dbReference type="InParanoid" id="A5DAN9"/>
<dbReference type="InterPro" id="IPR001841">
    <property type="entry name" value="Znf_RING"/>
</dbReference>
<evidence type="ECO:0000313" key="13">
    <source>
        <dbReference type="EMBL" id="EDK36246.2"/>
    </source>
</evidence>
<evidence type="ECO:0000256" key="10">
    <source>
        <dbReference type="PROSITE-ProRule" id="PRU00175"/>
    </source>
</evidence>
<evidence type="ECO:0000256" key="6">
    <source>
        <dbReference type="ARBA" id="ARBA00022771"/>
    </source>
</evidence>
<dbReference type="InterPro" id="IPR057992">
    <property type="entry name" value="TPR_SYVN1_N"/>
</dbReference>
<dbReference type="PANTHER" id="PTHR22763">
    <property type="entry name" value="RING ZINC FINGER PROTEIN"/>
    <property type="match status" value="1"/>
</dbReference>
<comment type="pathway">
    <text evidence="2">Protein modification; protein ubiquitination.</text>
</comment>
<dbReference type="SMART" id="SM00184">
    <property type="entry name" value="RING"/>
    <property type="match status" value="1"/>
</dbReference>
<dbReference type="Pfam" id="PF25563">
    <property type="entry name" value="TPR_SYVN1_N"/>
    <property type="match status" value="1"/>
</dbReference>
<keyword evidence="8 11" id="KW-1133">Transmembrane helix</keyword>
<dbReference type="GO" id="GO:0012505">
    <property type="term" value="C:endomembrane system"/>
    <property type="evidence" value="ECO:0007669"/>
    <property type="project" value="TreeGrafter"/>
</dbReference>
<feature type="transmembrane region" description="Helical" evidence="11">
    <location>
        <begin position="68"/>
        <end position="90"/>
    </location>
</feature>
<sequence length="370" mass="43156">MSNAASCRSMRACSLLRILLHLKHSPTSPYKTSDMLGNTFCRRLAYEIDFSKSESLAKFQTRFHGLNLSFYHLCFLGFLLIVNCVKWGMFGRLTRNEVKHLKDRVFYTGWEFSFGFILFFVNTKRDMADIKNELFKFSGLFLCVLLLKCFHFLSADRVNTVFGNLNGNFRWAHHRFGMGILLIGFIDILLISRFFKEVDNFRSMHKSSFGDNILAAIFGFEIINMFPLIVLTGVKYTCTLYRQNHYSKTSRMNQAVHVAEFLVNLSRFLIVCIFSVVFLYFYTFPFHIMPSSYMSLRVLVTKTRHLIMLHRKRTRLLKLKSAPPNGDCSICFDTLDNECRTTTCKHSFHLQCLHEWANYAETCPVCRSVL</sequence>
<evidence type="ECO:0000256" key="4">
    <source>
        <dbReference type="ARBA" id="ARBA00022692"/>
    </source>
</evidence>
<dbReference type="OMA" id="LYFYTFP"/>
<dbReference type="InterPro" id="IPR050731">
    <property type="entry name" value="HRD1_E3_ubiq-ligases"/>
</dbReference>
<feature type="transmembrane region" description="Helical" evidence="11">
    <location>
        <begin position="268"/>
        <end position="288"/>
    </location>
</feature>
<evidence type="ECO:0000256" key="5">
    <source>
        <dbReference type="ARBA" id="ARBA00022723"/>
    </source>
</evidence>
<dbReference type="VEuPathDB" id="FungiDB:PGUG_00344"/>
<evidence type="ECO:0000256" key="8">
    <source>
        <dbReference type="ARBA" id="ARBA00022989"/>
    </source>
</evidence>
<dbReference type="Proteomes" id="UP000001997">
    <property type="component" value="Unassembled WGS sequence"/>
</dbReference>
<keyword evidence="9 11" id="KW-0472">Membrane</keyword>
<dbReference type="HOGENOM" id="CLU_683550_0_0_1"/>
<dbReference type="EMBL" id="CH408155">
    <property type="protein sequence ID" value="EDK36246.2"/>
    <property type="molecule type" value="Genomic_DNA"/>
</dbReference>
<feature type="transmembrane region" description="Helical" evidence="11">
    <location>
        <begin position="173"/>
        <end position="192"/>
    </location>
</feature>
<dbReference type="RefSeq" id="XP_001486967.2">
    <property type="nucleotide sequence ID" value="XM_001486917.1"/>
</dbReference>
<evidence type="ECO:0000256" key="7">
    <source>
        <dbReference type="ARBA" id="ARBA00022833"/>
    </source>
</evidence>
<proteinExistence type="predicted"/>